<dbReference type="GO" id="GO:0005634">
    <property type="term" value="C:nucleus"/>
    <property type="evidence" value="ECO:0000318"/>
    <property type="project" value="GO_Central"/>
</dbReference>
<reference evidence="3" key="2">
    <citation type="submission" date="2025-08" db="UniProtKB">
        <authorList>
            <consortium name="Ensembl"/>
        </authorList>
    </citation>
    <scope>IDENTIFICATION</scope>
</reference>
<feature type="domain" description="SAP" evidence="2">
    <location>
        <begin position="3"/>
        <end position="37"/>
    </location>
</feature>
<evidence type="ECO:0000259" key="2">
    <source>
        <dbReference type="PROSITE" id="PS50800"/>
    </source>
</evidence>
<dbReference type="GO" id="GO:0000380">
    <property type="term" value="P:alternative mRNA splicing, via spliceosome"/>
    <property type="evidence" value="ECO:0000318"/>
    <property type="project" value="GO_Central"/>
</dbReference>
<dbReference type="STRING" id="7918.ENSLOCP00000001131"/>
<feature type="compositionally biased region" description="Low complexity" evidence="1">
    <location>
        <begin position="576"/>
        <end position="587"/>
    </location>
</feature>
<accession>W5LYC4</accession>
<dbReference type="Gene3D" id="1.10.720.30">
    <property type="entry name" value="SAP domain"/>
    <property type="match status" value="1"/>
</dbReference>
<dbReference type="HOGENOM" id="CLU_012140_1_0_1"/>
<dbReference type="PANTHER" id="PTHR12381:SF66">
    <property type="entry name" value="HETEROGENEOUS NUCLEAR RIBONUCLEOPROTEIN U-LIKE PROTEIN 2"/>
    <property type="match status" value="1"/>
</dbReference>
<dbReference type="InterPro" id="IPR043136">
    <property type="entry name" value="B30.2/SPRY_sf"/>
</dbReference>
<dbReference type="PROSITE" id="PS50800">
    <property type="entry name" value="SAP"/>
    <property type="match status" value="1"/>
</dbReference>
<dbReference type="Pfam" id="PF02037">
    <property type="entry name" value="SAP"/>
    <property type="match status" value="1"/>
</dbReference>
<dbReference type="InParanoid" id="W5LYC4"/>
<dbReference type="EMBL" id="AHAT01034195">
    <property type="status" value="NOT_ANNOTATED_CDS"/>
    <property type="molecule type" value="Genomic_DNA"/>
</dbReference>
<feature type="region of interest" description="Disordered" evidence="1">
    <location>
        <begin position="537"/>
        <end position="587"/>
    </location>
</feature>
<dbReference type="SUPFAM" id="SSF68906">
    <property type="entry name" value="SAP domain"/>
    <property type="match status" value="1"/>
</dbReference>
<evidence type="ECO:0000313" key="3">
    <source>
        <dbReference type="Ensembl" id="ENSLOCP00000001131.1"/>
    </source>
</evidence>
<feature type="compositionally biased region" description="Low complexity" evidence="1">
    <location>
        <begin position="158"/>
        <end position="179"/>
    </location>
</feature>
<dbReference type="PANTHER" id="PTHR12381">
    <property type="entry name" value="HETEROGENEOUS NUCLEAR RIBONUCLEOPROTEIN U FAMILY MEMBER"/>
    <property type="match status" value="1"/>
</dbReference>
<feature type="compositionally biased region" description="Basic residues" evidence="1">
    <location>
        <begin position="541"/>
        <end position="552"/>
    </location>
</feature>
<feature type="region of interest" description="Disordered" evidence="1">
    <location>
        <begin position="41"/>
        <end position="196"/>
    </location>
</feature>
<evidence type="ECO:0000313" key="4">
    <source>
        <dbReference type="Proteomes" id="UP000018468"/>
    </source>
</evidence>
<dbReference type="EMBL" id="AHAT01034197">
    <property type="status" value="NOT_ANNOTATED_CDS"/>
    <property type="molecule type" value="Genomic_DNA"/>
</dbReference>
<dbReference type="GO" id="GO:0003723">
    <property type="term" value="F:RNA binding"/>
    <property type="evidence" value="ECO:0000318"/>
    <property type="project" value="GO_Central"/>
</dbReference>
<dbReference type="InterPro" id="IPR036361">
    <property type="entry name" value="SAP_dom_sf"/>
</dbReference>
<dbReference type="EMBL" id="AHAT01034198">
    <property type="status" value="NOT_ANNOTATED_CDS"/>
    <property type="molecule type" value="Genomic_DNA"/>
</dbReference>
<keyword evidence="4" id="KW-1185">Reference proteome</keyword>
<protein>
    <recommendedName>
        <fullName evidence="2">SAP domain-containing protein</fullName>
    </recommendedName>
</protein>
<dbReference type="GeneTree" id="ENSGT00940000160376"/>
<feature type="compositionally biased region" description="Acidic residues" evidence="1">
    <location>
        <begin position="86"/>
        <end position="98"/>
    </location>
</feature>
<name>W5LYC4_LEPOC</name>
<dbReference type="EMBL" id="AHAT01034196">
    <property type="status" value="NOT_ANNOTATED_CDS"/>
    <property type="molecule type" value="Genomic_DNA"/>
</dbReference>
<reference evidence="3" key="3">
    <citation type="submission" date="2025-09" db="UniProtKB">
        <authorList>
            <consortium name="Ensembl"/>
        </authorList>
    </citation>
    <scope>IDENTIFICATION</scope>
</reference>
<sequence>MDVKKLKVAELRTELQQRGLDTRGLKADLVERLLAAIEAETAGAAPGEAGDVGPTEVDAGEPQEAPGGETEAVELTAGDQQSIAGVEEEEEEEEEEEVAQATEAESARPEPLEALGPSDAGPQPPEQAPREAETPVEAAPPTVDVQPDPKPLSEAEEAVSPAQASPAPSPQRPAAQEPQPGSPGGHCDSGSCSPGGHCASGARPGVTVPRGLSWGSLCLGGSPGGHCDSGSCSPGGHCASGSCSPGGHCASGALPGVTVPRGLSHNSDLHFEVGKGALGGQPLFSERFPFLWSGCRVTHGVAQGQVGFEAKFVRKLSDKELQPDDPEVPVLRVGWSVDGSSFQLGEDDLSYGYDGRGKKVTGGQAEGWEVCCVRGGGVFEVGGGRCVEKRRGCTVQVGFVVEGVGFVPGGAGRVQAEAVGFLWCGGLVLLREPSLCARPLQANVYSSAQRRKLLRFKGFQRKAVVVFPTDEEWKRRLGLLQQEEGEEVPEISLLKVKVSFTLPQCSEVLDEVLFSELTKEETEKLLLGYKEEARRLLPAPPKRKKNRNRRKPPPQPGRPPRPGDRDRGYGGGRGGYIQRPYGQPQPYWGPQRGEYRPFFSQYCTEYDTFYNRGYNPQRYRDYYRQYTGEWDRYYQDQDRYGYSGGHRNYNYGGGGNYRGYRAAFLTNAA</sequence>
<evidence type="ECO:0000256" key="1">
    <source>
        <dbReference type="SAM" id="MobiDB-lite"/>
    </source>
</evidence>
<reference evidence="4" key="1">
    <citation type="submission" date="2011-12" db="EMBL/GenBank/DDBJ databases">
        <title>The Draft Genome of Lepisosteus oculatus.</title>
        <authorList>
            <consortium name="The Broad Institute Genome Assembly &amp; Analysis Group"/>
            <consortium name="Computational R&amp;D Group"/>
            <consortium name="and Sequencing Platform"/>
            <person name="Di Palma F."/>
            <person name="Alfoldi J."/>
            <person name="Johnson J."/>
            <person name="Berlin A."/>
            <person name="Gnerre S."/>
            <person name="Jaffe D."/>
            <person name="MacCallum I."/>
            <person name="Young S."/>
            <person name="Walker B.J."/>
            <person name="Lander E.S."/>
            <person name="Lindblad-Toh K."/>
        </authorList>
    </citation>
    <scope>NUCLEOTIDE SEQUENCE [LARGE SCALE GENOMIC DNA]</scope>
</reference>
<dbReference type="Ensembl" id="ENSLOCT00000001135.1">
    <property type="protein sequence ID" value="ENSLOCP00000001131.1"/>
    <property type="gene ID" value="ENSLOCG00000001003.1"/>
</dbReference>
<dbReference type="Gene3D" id="2.60.120.920">
    <property type="match status" value="1"/>
</dbReference>
<dbReference type="SMART" id="SM00513">
    <property type="entry name" value="SAP"/>
    <property type="match status" value="1"/>
</dbReference>
<dbReference type="InterPro" id="IPR003034">
    <property type="entry name" value="SAP_dom"/>
</dbReference>
<dbReference type="Bgee" id="ENSLOCG00000001003">
    <property type="expression patterns" value="Expressed in testis and 13 other cell types or tissues"/>
</dbReference>
<dbReference type="eggNOG" id="KOG2242">
    <property type="taxonomic scope" value="Eukaryota"/>
</dbReference>
<dbReference type="AlphaFoldDB" id="W5LYC4"/>
<organism evidence="3 4">
    <name type="scientific">Lepisosteus oculatus</name>
    <name type="common">Spotted gar</name>
    <dbReference type="NCBI Taxonomy" id="7918"/>
    <lineage>
        <taxon>Eukaryota</taxon>
        <taxon>Metazoa</taxon>
        <taxon>Chordata</taxon>
        <taxon>Craniata</taxon>
        <taxon>Vertebrata</taxon>
        <taxon>Euteleostomi</taxon>
        <taxon>Actinopterygii</taxon>
        <taxon>Neopterygii</taxon>
        <taxon>Holostei</taxon>
        <taxon>Semionotiformes</taxon>
        <taxon>Lepisosteidae</taxon>
        <taxon>Lepisosteus</taxon>
    </lineage>
</organism>
<dbReference type="Proteomes" id="UP000018468">
    <property type="component" value="Linkage group LG28"/>
</dbReference>
<proteinExistence type="predicted"/>